<keyword evidence="5 11" id="KW-0032">Aminotransferase</keyword>
<comment type="similarity">
    <text evidence="3 9">Belongs to the class-II pyridoxal-phosphate-dependent aminotransferase family.</text>
</comment>
<evidence type="ECO:0000256" key="3">
    <source>
        <dbReference type="ARBA" id="ARBA00008392"/>
    </source>
</evidence>
<accession>A0A9P6JJ68</accession>
<dbReference type="PANTHER" id="PTHR42885">
    <property type="entry name" value="HISTIDINOL-PHOSPHATE AMINOTRANSFERASE-RELATED"/>
    <property type="match status" value="1"/>
</dbReference>
<dbReference type="InterPro" id="IPR004839">
    <property type="entry name" value="Aminotransferase_I/II_large"/>
</dbReference>
<dbReference type="InterPro" id="IPR015424">
    <property type="entry name" value="PyrdxlP-dep_Trfase"/>
</dbReference>
<dbReference type="Pfam" id="PF00155">
    <property type="entry name" value="Aminotran_1_2"/>
    <property type="match status" value="1"/>
</dbReference>
<dbReference type="PROSITE" id="PS00599">
    <property type="entry name" value="AA_TRANSFER_CLASS_2"/>
    <property type="match status" value="1"/>
</dbReference>
<dbReference type="OrthoDB" id="2015537at2759"/>
<dbReference type="InterPro" id="IPR015422">
    <property type="entry name" value="PyrdxlP-dep_Trfase_small"/>
</dbReference>
<dbReference type="EMBL" id="MU157936">
    <property type="protein sequence ID" value="KAF9522710.1"/>
    <property type="molecule type" value="Genomic_DNA"/>
</dbReference>
<dbReference type="InterPro" id="IPR001917">
    <property type="entry name" value="Aminotrans_II_pyridoxalP_BS"/>
</dbReference>
<evidence type="ECO:0000256" key="9">
    <source>
        <dbReference type="RuleBase" id="RU003693"/>
    </source>
</evidence>
<evidence type="ECO:0000256" key="4">
    <source>
        <dbReference type="ARBA" id="ARBA00012748"/>
    </source>
</evidence>
<evidence type="ECO:0000256" key="2">
    <source>
        <dbReference type="ARBA" id="ARBA00005011"/>
    </source>
</evidence>
<evidence type="ECO:0000256" key="1">
    <source>
        <dbReference type="ARBA" id="ARBA00001933"/>
    </source>
</evidence>
<reference evidence="11" key="1">
    <citation type="submission" date="2020-11" db="EMBL/GenBank/DDBJ databases">
        <authorList>
            <consortium name="DOE Joint Genome Institute"/>
            <person name="Ahrendt S."/>
            <person name="Riley R."/>
            <person name="Andreopoulos W."/>
            <person name="Labutti K."/>
            <person name="Pangilinan J."/>
            <person name="Ruiz-Duenas F.J."/>
            <person name="Barrasa J.M."/>
            <person name="Sanchez-Garcia M."/>
            <person name="Camarero S."/>
            <person name="Miyauchi S."/>
            <person name="Serrano A."/>
            <person name="Linde D."/>
            <person name="Babiker R."/>
            <person name="Drula E."/>
            <person name="Ayuso-Fernandez I."/>
            <person name="Pacheco R."/>
            <person name="Padilla G."/>
            <person name="Ferreira P."/>
            <person name="Barriuso J."/>
            <person name="Kellner H."/>
            <person name="Castanera R."/>
            <person name="Alfaro M."/>
            <person name="Ramirez L."/>
            <person name="Pisabarro A.G."/>
            <person name="Kuo A."/>
            <person name="Tritt A."/>
            <person name="Lipzen A."/>
            <person name="He G."/>
            <person name="Yan M."/>
            <person name="Ng V."/>
            <person name="Cullen D."/>
            <person name="Martin F."/>
            <person name="Rosso M.-N."/>
            <person name="Henrissat B."/>
            <person name="Hibbett D."/>
            <person name="Martinez A.T."/>
            <person name="Grigoriev I.V."/>
        </authorList>
    </citation>
    <scope>NUCLEOTIDE SEQUENCE</scope>
    <source>
        <strain evidence="11">CBS 506.95</strain>
    </source>
</reference>
<sequence>MPIHGLKPRLQPVHPAHFDIEKVIRPNILALHPYRCARDDYKEGLLLDANENSFGHSITRGAESTNGNANPVDVDMPIELVSTLQLDLHRYPDPGHPDVKRRIASLRGLLSLLSSQEEEAEVLDHIVLGVGSDEIIDLLIRTCVQPGGAEKILITPPTYGMYQVGAQINDVGVVKVPLVLNGDKGEGGVDGRFSVPLDKIKEAVDVDPKIKMIFLCSPGNPTGTLVSLGTVVSLLEYEPFKGIIVVDEAYIDFVDDPQGQSAVSLIKKYANLCVMQTFSKSFGLAAIRLGVAFAQPPLIQVLSNTKAPYNVSSSTAHLALSALSPPSLAAMQKKLATIQLERKKLIEALNNHPNLKQLSVGAVIGGNDANFVLVPILQNDQSETEERQPDSNRAQVIYRTLAETRGVVVRYRGNEPGCQGCLRITVGTEDENQVVLDKLEEVLKTC</sequence>
<dbReference type="CDD" id="cd00609">
    <property type="entry name" value="AAT_like"/>
    <property type="match status" value="1"/>
</dbReference>
<proteinExistence type="inferred from homology"/>
<evidence type="ECO:0000256" key="5">
    <source>
        <dbReference type="ARBA" id="ARBA00022576"/>
    </source>
</evidence>
<dbReference type="GO" id="GO:0030170">
    <property type="term" value="F:pyridoxal phosphate binding"/>
    <property type="evidence" value="ECO:0007669"/>
    <property type="project" value="InterPro"/>
</dbReference>
<dbReference type="Proteomes" id="UP000807306">
    <property type="component" value="Unassembled WGS sequence"/>
</dbReference>
<gene>
    <name evidence="11" type="ORF">CPB83DRAFT_863997</name>
</gene>
<keyword evidence="7 9" id="KW-0663">Pyridoxal phosphate</keyword>
<keyword evidence="12" id="KW-1185">Reference proteome</keyword>
<protein>
    <recommendedName>
        <fullName evidence="4">histidinol-phosphate transaminase</fullName>
        <ecNumber evidence="4">2.6.1.9</ecNumber>
    </recommendedName>
</protein>
<dbReference type="Gene3D" id="3.90.1150.10">
    <property type="entry name" value="Aspartate Aminotransferase, domain 1"/>
    <property type="match status" value="1"/>
</dbReference>
<comment type="cofactor">
    <cofactor evidence="1 9">
        <name>pyridoxal 5'-phosphate</name>
        <dbReference type="ChEBI" id="CHEBI:597326"/>
    </cofactor>
</comment>
<comment type="catalytic activity">
    <reaction evidence="8">
        <text>L-histidinol phosphate + 2-oxoglutarate = 3-(imidazol-4-yl)-2-oxopropyl phosphate + L-glutamate</text>
        <dbReference type="Rhea" id="RHEA:23744"/>
        <dbReference type="ChEBI" id="CHEBI:16810"/>
        <dbReference type="ChEBI" id="CHEBI:29985"/>
        <dbReference type="ChEBI" id="CHEBI:57766"/>
        <dbReference type="ChEBI" id="CHEBI:57980"/>
        <dbReference type="EC" id="2.6.1.9"/>
    </reaction>
</comment>
<comment type="caution">
    <text evidence="11">The sequence shown here is derived from an EMBL/GenBank/DDBJ whole genome shotgun (WGS) entry which is preliminary data.</text>
</comment>
<dbReference type="Gene3D" id="3.40.640.10">
    <property type="entry name" value="Type I PLP-dependent aspartate aminotransferase-like (Major domain)"/>
    <property type="match status" value="1"/>
</dbReference>
<dbReference type="PANTHER" id="PTHR42885:SF2">
    <property type="entry name" value="HISTIDINOL-PHOSPHATE AMINOTRANSFERASE"/>
    <property type="match status" value="1"/>
</dbReference>
<evidence type="ECO:0000256" key="8">
    <source>
        <dbReference type="ARBA" id="ARBA00047481"/>
    </source>
</evidence>
<evidence type="ECO:0000256" key="6">
    <source>
        <dbReference type="ARBA" id="ARBA00022679"/>
    </source>
</evidence>
<dbReference type="AlphaFoldDB" id="A0A9P6JJ68"/>
<comment type="pathway">
    <text evidence="2">Amino-acid biosynthesis; L-histidine biosynthesis; L-histidine from 5-phospho-alpha-D-ribose 1-diphosphate: step 7/9.</text>
</comment>
<dbReference type="SUPFAM" id="SSF53383">
    <property type="entry name" value="PLP-dependent transferases"/>
    <property type="match status" value="1"/>
</dbReference>
<keyword evidence="6" id="KW-0808">Transferase</keyword>
<feature type="domain" description="Aminotransferase class I/classII large" evidence="10">
    <location>
        <begin position="85"/>
        <end position="439"/>
    </location>
</feature>
<evidence type="ECO:0000313" key="11">
    <source>
        <dbReference type="EMBL" id="KAF9522710.1"/>
    </source>
</evidence>
<evidence type="ECO:0000259" key="10">
    <source>
        <dbReference type="Pfam" id="PF00155"/>
    </source>
</evidence>
<dbReference type="EC" id="2.6.1.9" evidence="4"/>
<evidence type="ECO:0000256" key="7">
    <source>
        <dbReference type="ARBA" id="ARBA00022898"/>
    </source>
</evidence>
<name>A0A9P6JJ68_9AGAR</name>
<organism evidence="11 12">
    <name type="scientific">Crepidotus variabilis</name>
    <dbReference type="NCBI Taxonomy" id="179855"/>
    <lineage>
        <taxon>Eukaryota</taxon>
        <taxon>Fungi</taxon>
        <taxon>Dikarya</taxon>
        <taxon>Basidiomycota</taxon>
        <taxon>Agaricomycotina</taxon>
        <taxon>Agaricomycetes</taxon>
        <taxon>Agaricomycetidae</taxon>
        <taxon>Agaricales</taxon>
        <taxon>Agaricineae</taxon>
        <taxon>Crepidotaceae</taxon>
        <taxon>Crepidotus</taxon>
    </lineage>
</organism>
<dbReference type="InterPro" id="IPR015421">
    <property type="entry name" value="PyrdxlP-dep_Trfase_major"/>
</dbReference>
<evidence type="ECO:0000313" key="12">
    <source>
        <dbReference type="Proteomes" id="UP000807306"/>
    </source>
</evidence>
<dbReference type="GO" id="GO:0004400">
    <property type="term" value="F:histidinol-phosphate transaminase activity"/>
    <property type="evidence" value="ECO:0007669"/>
    <property type="project" value="UniProtKB-EC"/>
</dbReference>